<dbReference type="PANTHER" id="PTHR13516">
    <property type="entry name" value="RIBONUCLEASE P SUBUNIT P25"/>
    <property type="match status" value="1"/>
</dbReference>
<dbReference type="OrthoDB" id="424402at2759"/>
<proteinExistence type="inferred from homology"/>
<reference evidence="6" key="1">
    <citation type="submission" date="2021-01" db="EMBL/GenBank/DDBJ databases">
        <title>Adiantum capillus-veneris genome.</title>
        <authorList>
            <person name="Fang Y."/>
            <person name="Liao Q."/>
        </authorList>
    </citation>
    <scope>NUCLEOTIDE SEQUENCE</scope>
    <source>
        <strain evidence="6">H3</strain>
        <tissue evidence="6">Leaf</tissue>
    </source>
</reference>
<feature type="region of interest" description="Disordered" evidence="4">
    <location>
        <begin position="126"/>
        <end position="168"/>
    </location>
</feature>
<dbReference type="InterPro" id="IPR002775">
    <property type="entry name" value="DNA/RNA-bd_Alba-like"/>
</dbReference>
<organism evidence="6 7">
    <name type="scientific">Adiantum capillus-veneris</name>
    <name type="common">Maidenhair fern</name>
    <dbReference type="NCBI Taxonomy" id="13818"/>
    <lineage>
        <taxon>Eukaryota</taxon>
        <taxon>Viridiplantae</taxon>
        <taxon>Streptophyta</taxon>
        <taxon>Embryophyta</taxon>
        <taxon>Tracheophyta</taxon>
        <taxon>Polypodiopsida</taxon>
        <taxon>Polypodiidae</taxon>
        <taxon>Polypodiales</taxon>
        <taxon>Pteridineae</taxon>
        <taxon>Pteridaceae</taxon>
        <taxon>Vittarioideae</taxon>
        <taxon>Adiantum</taxon>
    </lineage>
</organism>
<comment type="similarity">
    <text evidence="2">Belongs to the histone-like Alba family.</text>
</comment>
<evidence type="ECO:0000256" key="3">
    <source>
        <dbReference type="ARBA" id="ARBA00023242"/>
    </source>
</evidence>
<dbReference type="Gene3D" id="3.30.110.20">
    <property type="entry name" value="Alba-like domain"/>
    <property type="match status" value="1"/>
</dbReference>
<comment type="subcellular location">
    <subcellularLocation>
        <location evidence="1">Nucleus</location>
    </subcellularLocation>
</comment>
<dbReference type="FunFam" id="3.30.110.20:FF:000003">
    <property type="entry name" value="DNA/RNA-binding protein Alba 1"/>
    <property type="match status" value="1"/>
</dbReference>
<dbReference type="EMBL" id="JABFUD020000015">
    <property type="protein sequence ID" value="KAI5069015.1"/>
    <property type="molecule type" value="Genomic_DNA"/>
</dbReference>
<dbReference type="GO" id="GO:0003723">
    <property type="term" value="F:RNA binding"/>
    <property type="evidence" value="ECO:0007669"/>
    <property type="project" value="TreeGrafter"/>
</dbReference>
<dbReference type="SUPFAM" id="SSF82704">
    <property type="entry name" value="AlbA-like"/>
    <property type="match status" value="1"/>
</dbReference>
<dbReference type="AlphaFoldDB" id="A0A9D4UJJ4"/>
<dbReference type="InterPro" id="IPR036882">
    <property type="entry name" value="Alba-like_dom_sf"/>
</dbReference>
<name>A0A9D4UJJ4_ADICA</name>
<evidence type="ECO:0000256" key="1">
    <source>
        <dbReference type="ARBA" id="ARBA00004123"/>
    </source>
</evidence>
<protein>
    <recommendedName>
        <fullName evidence="5">DNA/RNA-binding protein Alba-like domain-containing protein</fullName>
    </recommendedName>
</protein>
<evidence type="ECO:0000259" key="5">
    <source>
        <dbReference type="Pfam" id="PF01918"/>
    </source>
</evidence>
<gene>
    <name evidence="6" type="ORF">GOP47_0015316</name>
</gene>
<dbReference type="InterPro" id="IPR051958">
    <property type="entry name" value="Alba-like_NAB"/>
</dbReference>
<dbReference type="GO" id="GO:0005634">
    <property type="term" value="C:nucleus"/>
    <property type="evidence" value="ECO:0007669"/>
    <property type="project" value="UniProtKB-SubCell"/>
</dbReference>
<feature type="compositionally biased region" description="Gly residues" evidence="4">
    <location>
        <begin position="148"/>
        <end position="166"/>
    </location>
</feature>
<keyword evidence="7" id="KW-1185">Reference proteome</keyword>
<accession>A0A9D4UJJ4</accession>
<evidence type="ECO:0000313" key="6">
    <source>
        <dbReference type="EMBL" id="KAI5069015.1"/>
    </source>
</evidence>
<evidence type="ECO:0000256" key="2">
    <source>
        <dbReference type="ARBA" id="ARBA00008018"/>
    </source>
</evidence>
<keyword evidence="3" id="KW-0539">Nucleus</keyword>
<feature type="domain" description="DNA/RNA-binding protein Alba-like" evidence="5">
    <location>
        <begin position="19"/>
        <end position="76"/>
    </location>
</feature>
<sequence>MERYQRVYKPRPGAPIKENEVRITTQGLMRNYISYATTLLQEKRVSEIVLKAMGRAINKAVMLAEIIKKRMGGLHQDVSIGSLPITDVWEPLEEGLVPVETIRHVSMIAITLSKKVLDTSSSGYQAPLTEKRVQPPADSDFSQSDGGVVSGRGRGSGRGQGRGRGMAGANDVYYNNNYAEETFTRGRGQGRGRSRGYRGGRGYNTGYSQIDSGRYDYGGYGDGEASYGGRGWGRGWGGEGSRGQRQGGRGRGRVIYASIENCVYLVVLPFTAFSAEFHVVGFTSASPHIHFSILVYSNSLV</sequence>
<dbReference type="Pfam" id="PF01918">
    <property type="entry name" value="Alba"/>
    <property type="match status" value="1"/>
</dbReference>
<evidence type="ECO:0000313" key="7">
    <source>
        <dbReference type="Proteomes" id="UP000886520"/>
    </source>
</evidence>
<comment type="caution">
    <text evidence="6">The sequence shown here is derived from an EMBL/GenBank/DDBJ whole genome shotgun (WGS) entry which is preliminary data.</text>
</comment>
<dbReference type="Proteomes" id="UP000886520">
    <property type="component" value="Chromosome 15"/>
</dbReference>
<evidence type="ECO:0000256" key="4">
    <source>
        <dbReference type="SAM" id="MobiDB-lite"/>
    </source>
</evidence>
<dbReference type="PANTHER" id="PTHR13516:SF3">
    <property type="entry name" value="ALBA DNA_RNA-BINDING PROTEIN"/>
    <property type="match status" value="1"/>
</dbReference>